<reference evidence="2 3" key="1">
    <citation type="submission" date="2023-09" db="EMBL/GenBank/DDBJ databases">
        <title>Novel taxa isolated from Blanes Bay.</title>
        <authorList>
            <person name="Rey-Velasco X."/>
            <person name="Lucena T."/>
        </authorList>
    </citation>
    <scope>NUCLEOTIDE SEQUENCE [LARGE SCALE GENOMIC DNA]</scope>
    <source>
        <strain evidence="2 3">S356</strain>
    </source>
</reference>
<evidence type="ECO:0000313" key="3">
    <source>
        <dbReference type="Proteomes" id="UP001257277"/>
    </source>
</evidence>
<organism evidence="2 3">
    <name type="scientific">Asprobacillus argus</name>
    <dbReference type="NCBI Taxonomy" id="3076534"/>
    <lineage>
        <taxon>Bacteria</taxon>
        <taxon>Pseudomonadati</taxon>
        <taxon>Bacteroidota</taxon>
        <taxon>Flavobacteriia</taxon>
        <taxon>Flavobacteriales</taxon>
        <taxon>Flavobacteriaceae</taxon>
        <taxon>Asprobacillus</taxon>
    </lineage>
</organism>
<proteinExistence type="predicted"/>
<dbReference type="Proteomes" id="UP001257277">
    <property type="component" value="Unassembled WGS sequence"/>
</dbReference>
<evidence type="ECO:0000256" key="1">
    <source>
        <dbReference type="SAM" id="SignalP"/>
    </source>
</evidence>
<gene>
    <name evidence="2" type="ORF">RQM59_00910</name>
</gene>
<name>A0ABU3LB57_9FLAO</name>
<feature type="chain" id="PRO_5045216059" evidence="1">
    <location>
        <begin position="21"/>
        <end position="293"/>
    </location>
</feature>
<comment type="caution">
    <text evidence="2">The sequence shown here is derived from an EMBL/GenBank/DDBJ whole genome shotgun (WGS) entry which is preliminary data.</text>
</comment>
<evidence type="ECO:0000313" key="2">
    <source>
        <dbReference type="EMBL" id="MDT7830917.1"/>
    </source>
</evidence>
<dbReference type="RefSeq" id="WP_349240173.1">
    <property type="nucleotide sequence ID" value="NZ_JAVTTO010000001.1"/>
</dbReference>
<feature type="signal peptide" evidence="1">
    <location>
        <begin position="1"/>
        <end position="20"/>
    </location>
</feature>
<sequence length="293" mass="31457">MRKKIIQSIALFGMVSNVMCQVGVGTSNPDNSAVLEVNSTAKGFLLPRITKAQILAISNPAEGLIVYCTDCALKGMYIFDGELFNNFAGTSSIVNTVTGAGGNEWMDRNLGASRVAIFRSDHLAYGNIYQWGRNSDGHEVITWVSAATTDGTEQANQTSGPVASGAEGTNFITVSGQIDWLTVQDDTRWNGINKGTHDPCPLGFRIPTEAEWTAERVTWASSNRDGAFASSLKLPTPGIRINSGELFAIGGDGFYWSSTVDGTVSNALNFNSSQAENVTLNRSYGMSVRCIKE</sequence>
<keyword evidence="3" id="KW-1185">Reference proteome</keyword>
<protein>
    <submittedName>
        <fullName evidence="2">FISUMP domain-containing protein</fullName>
    </submittedName>
</protein>
<accession>A0ABU3LB57</accession>
<dbReference type="EMBL" id="JAVTTO010000001">
    <property type="protein sequence ID" value="MDT7830917.1"/>
    <property type="molecule type" value="Genomic_DNA"/>
</dbReference>
<keyword evidence="1" id="KW-0732">Signal</keyword>